<dbReference type="Pfam" id="PF00280">
    <property type="entry name" value="potato_inhibit"/>
    <property type="match status" value="1"/>
</dbReference>
<proteinExistence type="inferred from homology"/>
<dbReference type="Proteomes" id="UP000030687">
    <property type="component" value="Unassembled WGS sequence"/>
</dbReference>
<accession>V4TQG1</accession>
<dbReference type="FunCoup" id="V4TQG1">
    <property type="interactions" value="12"/>
</dbReference>
<keyword evidence="2" id="KW-0646">Protease inhibitor</keyword>
<dbReference type="SUPFAM" id="SSF54654">
    <property type="entry name" value="CI-2 family of serine protease inhibitors"/>
    <property type="match status" value="1"/>
</dbReference>
<sequence>MKNSVLALAFFVFLFAFAAKPSLAARHEPLVLHSDGQELLTATSNCDIVTPFECNGKSSWPELVGVNGEIAAATIQIENPNVHAIIILKGTPVTPDFRCDRVRVVVDKYEKVVQVPRIG</sequence>
<name>V4TQG1_CITCL</name>
<dbReference type="OrthoDB" id="908191at2759"/>
<feature type="signal peptide" evidence="4">
    <location>
        <begin position="1"/>
        <end position="24"/>
    </location>
</feature>
<dbReference type="InterPro" id="IPR000864">
    <property type="entry name" value="Prot_inh_pot1"/>
</dbReference>
<keyword evidence="4" id="KW-0732">Signal</keyword>
<dbReference type="PROSITE" id="PS00285">
    <property type="entry name" value="POTATO_INHIBITOR"/>
    <property type="match status" value="1"/>
</dbReference>
<evidence type="ECO:0000313" key="6">
    <source>
        <dbReference type="Proteomes" id="UP000030687"/>
    </source>
</evidence>
<feature type="chain" id="PRO_5004728782" evidence="4">
    <location>
        <begin position="25"/>
        <end position="119"/>
    </location>
</feature>
<dbReference type="PANTHER" id="PTHR33091:SF83">
    <property type="entry name" value="SERINE PROTEASE INHIBITOR, POTATO INHIBITOR I-TYPE FAMILY PROTEIN-RELATED"/>
    <property type="match status" value="1"/>
</dbReference>
<protein>
    <submittedName>
        <fullName evidence="5">Uncharacterized protein</fullName>
    </submittedName>
</protein>
<dbReference type="Gene3D" id="3.30.10.10">
    <property type="entry name" value="Trypsin Inhibitor V, subunit A"/>
    <property type="match status" value="1"/>
</dbReference>
<dbReference type="GO" id="GO:0009611">
    <property type="term" value="P:response to wounding"/>
    <property type="evidence" value="ECO:0007669"/>
    <property type="project" value="InterPro"/>
</dbReference>
<evidence type="ECO:0000256" key="3">
    <source>
        <dbReference type="ARBA" id="ARBA00022900"/>
    </source>
</evidence>
<evidence type="ECO:0000256" key="4">
    <source>
        <dbReference type="SAM" id="SignalP"/>
    </source>
</evidence>
<dbReference type="PRINTS" id="PR00292">
    <property type="entry name" value="POTATOINHBTR"/>
</dbReference>
<gene>
    <name evidence="5" type="ORF">CICLE_v10022909mg</name>
</gene>
<evidence type="ECO:0000313" key="5">
    <source>
        <dbReference type="EMBL" id="ESR55642.1"/>
    </source>
</evidence>
<evidence type="ECO:0000256" key="1">
    <source>
        <dbReference type="ARBA" id="ARBA00008210"/>
    </source>
</evidence>
<dbReference type="AlphaFoldDB" id="V4TQG1"/>
<dbReference type="GO" id="GO:0004867">
    <property type="term" value="F:serine-type endopeptidase inhibitor activity"/>
    <property type="evidence" value="ECO:0007669"/>
    <property type="project" value="UniProtKB-KW"/>
</dbReference>
<dbReference type="eggNOG" id="ENOG502S6W9">
    <property type="taxonomic scope" value="Eukaryota"/>
</dbReference>
<dbReference type="PANTHER" id="PTHR33091">
    <property type="entry name" value="PROTEIN, PUTATIVE, EXPRESSED-RELATED"/>
    <property type="match status" value="1"/>
</dbReference>
<comment type="similarity">
    <text evidence="1">Belongs to the protease inhibitor I13 (potato type I serine protease inhibitor) family.</text>
</comment>
<keyword evidence="6" id="KW-1185">Reference proteome</keyword>
<dbReference type="KEGG" id="cic:CICLE_v10022909mg"/>
<organism evidence="5 6">
    <name type="scientific">Citrus clementina</name>
    <name type="common">Clementine</name>
    <name type="synonym">Citrus deliciosa x Citrus sinensis</name>
    <dbReference type="NCBI Taxonomy" id="85681"/>
    <lineage>
        <taxon>Eukaryota</taxon>
        <taxon>Viridiplantae</taxon>
        <taxon>Streptophyta</taxon>
        <taxon>Embryophyta</taxon>
        <taxon>Tracheophyta</taxon>
        <taxon>Spermatophyta</taxon>
        <taxon>Magnoliopsida</taxon>
        <taxon>eudicotyledons</taxon>
        <taxon>Gunneridae</taxon>
        <taxon>Pentapetalae</taxon>
        <taxon>rosids</taxon>
        <taxon>malvids</taxon>
        <taxon>Sapindales</taxon>
        <taxon>Rutaceae</taxon>
        <taxon>Aurantioideae</taxon>
        <taxon>Citrus</taxon>
    </lineage>
</organism>
<dbReference type="Gramene" id="ESR55642">
    <property type="protein sequence ID" value="ESR55642"/>
    <property type="gene ID" value="CICLE_v10022909mg"/>
</dbReference>
<dbReference type="InterPro" id="IPR036354">
    <property type="entry name" value="Prot_inh_pot1_sf"/>
</dbReference>
<keyword evidence="3" id="KW-0722">Serine protease inhibitor</keyword>
<dbReference type="EMBL" id="KI536661">
    <property type="protein sequence ID" value="ESR55642.1"/>
    <property type="molecule type" value="Genomic_DNA"/>
</dbReference>
<dbReference type="InParanoid" id="V4TQG1"/>
<evidence type="ECO:0000256" key="2">
    <source>
        <dbReference type="ARBA" id="ARBA00022690"/>
    </source>
</evidence>
<reference evidence="5 6" key="1">
    <citation type="submission" date="2013-10" db="EMBL/GenBank/DDBJ databases">
        <authorList>
            <consortium name="International Citrus Genome Consortium"/>
            <person name="Jenkins J."/>
            <person name="Schmutz J."/>
            <person name="Prochnik S."/>
            <person name="Rokhsar D."/>
            <person name="Gmitter F."/>
            <person name="Ollitrault P."/>
            <person name="Machado M."/>
            <person name="Talon M."/>
            <person name="Wincker P."/>
            <person name="Jaillon O."/>
            <person name="Morgante M."/>
        </authorList>
    </citation>
    <scope>NUCLEOTIDE SEQUENCE</scope>
    <source>
        <strain evidence="6">cv. Clemenules</strain>
    </source>
</reference>